<evidence type="ECO:0000313" key="3">
    <source>
        <dbReference type="Proteomes" id="UP000182248"/>
    </source>
</evidence>
<keyword evidence="1" id="KW-0812">Transmembrane</keyword>
<protein>
    <submittedName>
        <fullName evidence="2">Uncharacterized protein</fullName>
    </submittedName>
</protein>
<name>A0A1K1R1A3_9FLAO</name>
<dbReference type="OrthoDB" id="711014at2"/>
<dbReference type="STRING" id="1150368.SAMN02927921_03071"/>
<dbReference type="AlphaFoldDB" id="A0A1K1R1A3"/>
<feature type="transmembrane region" description="Helical" evidence="1">
    <location>
        <begin position="74"/>
        <end position="92"/>
    </location>
</feature>
<dbReference type="RefSeq" id="WP_072318263.1">
    <property type="nucleotide sequence ID" value="NZ_FPJE01000017.1"/>
</dbReference>
<evidence type="ECO:0000313" key="2">
    <source>
        <dbReference type="EMBL" id="SFW65689.1"/>
    </source>
</evidence>
<evidence type="ECO:0000256" key="1">
    <source>
        <dbReference type="SAM" id="Phobius"/>
    </source>
</evidence>
<dbReference type="Proteomes" id="UP000182248">
    <property type="component" value="Unassembled WGS sequence"/>
</dbReference>
<organism evidence="2 3">
    <name type="scientific">Sinomicrobium oceani</name>
    <dbReference type="NCBI Taxonomy" id="1150368"/>
    <lineage>
        <taxon>Bacteria</taxon>
        <taxon>Pseudomonadati</taxon>
        <taxon>Bacteroidota</taxon>
        <taxon>Flavobacteriia</taxon>
        <taxon>Flavobacteriales</taxon>
        <taxon>Flavobacteriaceae</taxon>
        <taxon>Sinomicrobium</taxon>
    </lineage>
</organism>
<proteinExistence type="predicted"/>
<keyword evidence="1" id="KW-1133">Transmembrane helix</keyword>
<keyword evidence="1" id="KW-0472">Membrane</keyword>
<sequence>MPPNKKYLTQSPVQRFAKISAGFAGGYAVTEAFCMALASWTHAGNVLMTLRFAGAMLWVALMILAFLARNGWKIWGLYLLLSVFFYAMIYLGNDVNPLV</sequence>
<keyword evidence="3" id="KW-1185">Reference proteome</keyword>
<accession>A0A1K1R1A3</accession>
<dbReference type="EMBL" id="FPJE01000017">
    <property type="protein sequence ID" value="SFW65689.1"/>
    <property type="molecule type" value="Genomic_DNA"/>
</dbReference>
<feature type="transmembrane region" description="Helical" evidence="1">
    <location>
        <begin position="46"/>
        <end position="67"/>
    </location>
</feature>
<gene>
    <name evidence="2" type="ORF">SAMN02927921_03071</name>
</gene>
<reference evidence="2 3" key="1">
    <citation type="submission" date="2016-11" db="EMBL/GenBank/DDBJ databases">
        <authorList>
            <person name="Jaros S."/>
            <person name="Januszkiewicz K."/>
            <person name="Wedrychowicz H."/>
        </authorList>
    </citation>
    <scope>NUCLEOTIDE SEQUENCE [LARGE SCALE GENOMIC DNA]</scope>
    <source>
        <strain evidence="2 3">CGMCC 1.12145</strain>
    </source>
</reference>
<feature type="transmembrane region" description="Helical" evidence="1">
    <location>
        <begin position="21"/>
        <end position="40"/>
    </location>
</feature>